<dbReference type="PIRSF" id="PIRSF016184">
    <property type="entry name" value="PhzC_PhzF"/>
    <property type="match status" value="1"/>
</dbReference>
<evidence type="ECO:0000256" key="2">
    <source>
        <dbReference type="ARBA" id="ARBA00023235"/>
    </source>
</evidence>
<proteinExistence type="inferred from homology"/>
<evidence type="ECO:0000313" key="5">
    <source>
        <dbReference type="Proteomes" id="UP000335415"/>
    </source>
</evidence>
<keyword evidence="5" id="KW-1185">Reference proteome</keyword>
<gene>
    <name evidence="4" type="ORF">FJU30_21615</name>
</gene>
<evidence type="ECO:0000313" key="4">
    <source>
        <dbReference type="EMBL" id="KAA8996393.1"/>
    </source>
</evidence>
<dbReference type="Pfam" id="PF02567">
    <property type="entry name" value="PhzC-PhzF"/>
    <property type="match status" value="1"/>
</dbReference>
<dbReference type="SUPFAM" id="SSF54506">
    <property type="entry name" value="Diaminopimelate epimerase-like"/>
    <property type="match status" value="1"/>
</dbReference>
<evidence type="ECO:0000256" key="3">
    <source>
        <dbReference type="PIRSR" id="PIRSR016184-1"/>
    </source>
</evidence>
<reference evidence="4 5" key="1">
    <citation type="submission" date="2019-09" db="EMBL/GenBank/DDBJ databases">
        <authorList>
            <person name="Li Y."/>
        </authorList>
    </citation>
    <scope>NUCLEOTIDE SEQUENCE [LARGE SCALE GENOMIC DNA]</scope>
    <source>
        <strain evidence="4 5">L3-3HA</strain>
    </source>
</reference>
<dbReference type="AlphaFoldDB" id="A0A5J5FTM8"/>
<dbReference type="OrthoDB" id="9788221at2"/>
<keyword evidence="2" id="KW-0413">Isomerase</keyword>
<dbReference type="GO" id="GO:0005737">
    <property type="term" value="C:cytoplasm"/>
    <property type="evidence" value="ECO:0007669"/>
    <property type="project" value="TreeGrafter"/>
</dbReference>
<dbReference type="PANTHER" id="PTHR13774:SF39">
    <property type="entry name" value="BIOSYNTHESIS PROTEIN, PUTATIVE-RELATED"/>
    <property type="match status" value="1"/>
</dbReference>
<organism evidence="4 5">
    <name type="scientific">Affinibrenneria salicis</name>
    <dbReference type="NCBI Taxonomy" id="2590031"/>
    <lineage>
        <taxon>Bacteria</taxon>
        <taxon>Pseudomonadati</taxon>
        <taxon>Pseudomonadota</taxon>
        <taxon>Gammaproteobacteria</taxon>
        <taxon>Enterobacterales</taxon>
        <taxon>Pectobacteriaceae</taxon>
        <taxon>Affinibrenneria</taxon>
    </lineage>
</organism>
<dbReference type="PANTHER" id="PTHR13774">
    <property type="entry name" value="PHENAZINE BIOSYNTHESIS PROTEIN"/>
    <property type="match status" value="1"/>
</dbReference>
<sequence>MTQSLPENVLAVSAFSLGENGGNPAGVWLGEQFPTDCEMQGIAAAVGFSETVFACPQQDRWRVRYFSPESEVPFCGHATIALGFVLAERYGVGLYALQLNDGQITVEGSGGDAPRIVLRSPETRSEAAPDSLTDRTLALFGYRRDQLDGRLPPAIACGGARHLVLTLNQRQTLRDMAYDFSAVQQWMREQALTTIMLVWAEDERHFHVRNAFAGGGVYEDPATGAAGAAFAGYLRDVGWPHGGDISIRQGEDMGCPSAIRAEFSNLKGSPISISGMARWL</sequence>
<accession>A0A5J5FTM8</accession>
<dbReference type="Proteomes" id="UP000335415">
    <property type="component" value="Unassembled WGS sequence"/>
</dbReference>
<name>A0A5J5FTM8_9GAMM</name>
<dbReference type="EMBL" id="VYKJ01000014">
    <property type="protein sequence ID" value="KAA8996393.1"/>
    <property type="molecule type" value="Genomic_DNA"/>
</dbReference>
<comment type="similarity">
    <text evidence="1">Belongs to the PhzF family.</text>
</comment>
<evidence type="ECO:0000256" key="1">
    <source>
        <dbReference type="ARBA" id="ARBA00008270"/>
    </source>
</evidence>
<dbReference type="Gene3D" id="3.10.310.10">
    <property type="entry name" value="Diaminopimelate Epimerase, Chain A, domain 1"/>
    <property type="match status" value="2"/>
</dbReference>
<dbReference type="RefSeq" id="WP_150437050.1">
    <property type="nucleotide sequence ID" value="NZ_VYKJ01000014.1"/>
</dbReference>
<dbReference type="InterPro" id="IPR003719">
    <property type="entry name" value="Phenazine_PhzF-like"/>
</dbReference>
<dbReference type="GO" id="GO:0016853">
    <property type="term" value="F:isomerase activity"/>
    <property type="evidence" value="ECO:0007669"/>
    <property type="project" value="UniProtKB-KW"/>
</dbReference>
<comment type="caution">
    <text evidence="4">The sequence shown here is derived from an EMBL/GenBank/DDBJ whole genome shotgun (WGS) entry which is preliminary data.</text>
</comment>
<dbReference type="NCBIfam" id="TIGR00654">
    <property type="entry name" value="PhzF_family"/>
    <property type="match status" value="1"/>
</dbReference>
<feature type="active site" evidence="3">
    <location>
        <position position="50"/>
    </location>
</feature>
<protein>
    <submittedName>
        <fullName evidence="4">PhzF family phenazine biosynthesis protein</fullName>
    </submittedName>
</protein>